<dbReference type="EMBL" id="CAEZSF010000309">
    <property type="protein sequence ID" value="CAB4558257.1"/>
    <property type="molecule type" value="Genomic_DNA"/>
</dbReference>
<keyword evidence="2" id="KW-0472">Membrane</keyword>
<feature type="transmembrane region" description="Helical" evidence="2">
    <location>
        <begin position="45"/>
        <end position="67"/>
    </location>
</feature>
<evidence type="ECO:0000313" key="3">
    <source>
        <dbReference type="EMBL" id="CAB4558257.1"/>
    </source>
</evidence>
<gene>
    <name evidence="3" type="ORF">UFOPK1358_02058</name>
</gene>
<dbReference type="Pfam" id="PF09527">
    <property type="entry name" value="ATPase_gene1"/>
    <property type="match status" value="1"/>
</dbReference>
<keyword evidence="2" id="KW-1133">Transmembrane helix</keyword>
<reference evidence="3" key="1">
    <citation type="submission" date="2020-05" db="EMBL/GenBank/DDBJ databases">
        <authorList>
            <person name="Chiriac C."/>
            <person name="Salcher M."/>
            <person name="Ghai R."/>
            <person name="Kavagutti S V."/>
        </authorList>
    </citation>
    <scope>NUCLEOTIDE SEQUENCE</scope>
</reference>
<proteinExistence type="predicted"/>
<dbReference type="AlphaFoldDB" id="A0A6J6D300"/>
<dbReference type="InterPro" id="IPR032820">
    <property type="entry name" value="ATPase_put"/>
</dbReference>
<evidence type="ECO:0000256" key="1">
    <source>
        <dbReference type="SAM" id="MobiDB-lite"/>
    </source>
</evidence>
<evidence type="ECO:0000256" key="2">
    <source>
        <dbReference type="SAM" id="Phobius"/>
    </source>
</evidence>
<organism evidence="3">
    <name type="scientific">freshwater metagenome</name>
    <dbReference type="NCBI Taxonomy" id="449393"/>
    <lineage>
        <taxon>unclassified sequences</taxon>
        <taxon>metagenomes</taxon>
        <taxon>ecological metagenomes</taxon>
    </lineage>
</organism>
<keyword evidence="2" id="KW-0812">Transmembrane</keyword>
<accession>A0A6J6D300</accession>
<name>A0A6J6D300_9ZZZZ</name>
<feature type="transmembrane region" description="Helical" evidence="2">
    <location>
        <begin position="21"/>
        <end position="39"/>
    </location>
</feature>
<feature type="region of interest" description="Disordered" evidence="1">
    <location>
        <begin position="103"/>
        <end position="137"/>
    </location>
</feature>
<protein>
    <submittedName>
        <fullName evidence="3">Unannotated protein</fullName>
    </submittedName>
</protein>
<sequence length="137" mass="15092">MPADFATTTHETTRQLNRSHGSFELALAPVILGLLGLWLDRTLGTVPVFLVLFTVLGFAGAGAKIYFTYRYQMEQHQEQVSWKGHDSSEAFRAQSSARVERLSVPVEDVRTDAPSGQSPRADVVSDDLSDSNRSNHG</sequence>